<dbReference type="Pfam" id="PF04545">
    <property type="entry name" value="Sigma70_r4"/>
    <property type="match status" value="1"/>
</dbReference>
<dbReference type="NCBIfam" id="TIGR02937">
    <property type="entry name" value="sigma70-ECF"/>
    <property type="match status" value="1"/>
</dbReference>
<feature type="domain" description="RNA polymerase sigma-70 region 4" evidence="5">
    <location>
        <begin position="158"/>
        <end position="206"/>
    </location>
</feature>
<evidence type="ECO:0000313" key="6">
    <source>
        <dbReference type="EMBL" id="MCT2584582.1"/>
    </source>
</evidence>
<dbReference type="PANTHER" id="PTHR30385:SF7">
    <property type="entry name" value="RNA POLYMERASE SIGMA FACTOR FLIA"/>
    <property type="match status" value="1"/>
</dbReference>
<sequence length="218" mass="24597">MHQQVQVFIEHVSRDVDREELTSAGLLALVSTARSFEPWRGVPFPRYAGARLYGALVDELRSLDGPNPAARRQVRRMRSARARLTTMLGRKPTSVELSVFVGISVPTMATVTWEVYRTTVVHLQELVPGTLENLLWDEMPGPEEFVVLEEQVAHLRAAITALPPRLRLVVVEHFIRDRSMTSIARDLAVTRSRVSQLCAKAVGRLRDSLARLIEEPRN</sequence>
<evidence type="ECO:0000256" key="4">
    <source>
        <dbReference type="ARBA" id="ARBA00023163"/>
    </source>
</evidence>
<dbReference type="SUPFAM" id="SSF88659">
    <property type="entry name" value="Sigma3 and sigma4 domains of RNA polymerase sigma factors"/>
    <property type="match status" value="2"/>
</dbReference>
<reference evidence="6 7" key="1">
    <citation type="submission" date="2021-02" db="EMBL/GenBank/DDBJ databases">
        <title>Actinophytocola xerophila sp. nov., isolated from soil of cotton cropping field.</title>
        <authorList>
            <person name="Huang R."/>
            <person name="Chen X."/>
            <person name="Ge X."/>
            <person name="Liu W."/>
        </authorList>
    </citation>
    <scope>NUCLEOTIDE SEQUENCE [LARGE SCALE GENOMIC DNA]</scope>
    <source>
        <strain evidence="6 7">S1-96</strain>
    </source>
</reference>
<evidence type="ECO:0000313" key="7">
    <source>
        <dbReference type="Proteomes" id="UP001156441"/>
    </source>
</evidence>
<dbReference type="CDD" id="cd06171">
    <property type="entry name" value="Sigma70_r4"/>
    <property type="match status" value="1"/>
</dbReference>
<evidence type="ECO:0000256" key="2">
    <source>
        <dbReference type="ARBA" id="ARBA00023082"/>
    </source>
</evidence>
<organism evidence="6 7">
    <name type="scientific">Actinophytocola gossypii</name>
    <dbReference type="NCBI Taxonomy" id="2812003"/>
    <lineage>
        <taxon>Bacteria</taxon>
        <taxon>Bacillati</taxon>
        <taxon>Actinomycetota</taxon>
        <taxon>Actinomycetes</taxon>
        <taxon>Pseudonocardiales</taxon>
        <taxon>Pseudonocardiaceae</taxon>
    </lineage>
</organism>
<name>A0ABT2J9N8_9PSEU</name>
<accession>A0ABT2J9N8</accession>
<keyword evidence="4" id="KW-0804">Transcription</keyword>
<dbReference type="SUPFAM" id="SSF88946">
    <property type="entry name" value="Sigma2 domain of RNA polymerase sigma factors"/>
    <property type="match status" value="1"/>
</dbReference>
<dbReference type="EMBL" id="JAFFZE010000012">
    <property type="protein sequence ID" value="MCT2584582.1"/>
    <property type="molecule type" value="Genomic_DNA"/>
</dbReference>
<keyword evidence="1" id="KW-0805">Transcription regulation</keyword>
<evidence type="ECO:0000256" key="3">
    <source>
        <dbReference type="ARBA" id="ARBA00023125"/>
    </source>
</evidence>
<comment type="caution">
    <text evidence="6">The sequence shown here is derived from an EMBL/GenBank/DDBJ whole genome shotgun (WGS) entry which is preliminary data.</text>
</comment>
<evidence type="ECO:0000256" key="1">
    <source>
        <dbReference type="ARBA" id="ARBA00023015"/>
    </source>
</evidence>
<dbReference type="InterPro" id="IPR013325">
    <property type="entry name" value="RNA_pol_sigma_r2"/>
</dbReference>
<keyword evidence="7" id="KW-1185">Reference proteome</keyword>
<dbReference type="InterPro" id="IPR014284">
    <property type="entry name" value="RNA_pol_sigma-70_dom"/>
</dbReference>
<dbReference type="Gene3D" id="1.10.1740.10">
    <property type="match status" value="1"/>
</dbReference>
<protein>
    <submittedName>
        <fullName evidence="6">Sigma-70 family RNA polymerase sigma factor</fullName>
    </submittedName>
</protein>
<gene>
    <name evidence="6" type="ORF">JT362_15770</name>
</gene>
<dbReference type="InterPro" id="IPR007630">
    <property type="entry name" value="RNA_pol_sigma70_r4"/>
</dbReference>
<keyword evidence="2" id="KW-0731">Sigma factor</keyword>
<dbReference type="PANTHER" id="PTHR30385">
    <property type="entry name" value="SIGMA FACTOR F FLAGELLAR"/>
    <property type="match status" value="1"/>
</dbReference>
<evidence type="ECO:0000259" key="5">
    <source>
        <dbReference type="Pfam" id="PF04545"/>
    </source>
</evidence>
<keyword evidence="3" id="KW-0238">DNA-binding</keyword>
<proteinExistence type="predicted"/>
<dbReference type="InterPro" id="IPR013324">
    <property type="entry name" value="RNA_pol_sigma_r3/r4-like"/>
</dbReference>
<dbReference type="Proteomes" id="UP001156441">
    <property type="component" value="Unassembled WGS sequence"/>
</dbReference>
<dbReference type="Gene3D" id="1.20.140.160">
    <property type="match status" value="1"/>
</dbReference>